<evidence type="ECO:0000256" key="3">
    <source>
        <dbReference type="ARBA" id="ARBA00022525"/>
    </source>
</evidence>
<evidence type="ECO:0000256" key="1">
    <source>
        <dbReference type="ARBA" id="ARBA00004613"/>
    </source>
</evidence>
<organism evidence="8 9">
    <name type="scientific">Patella caerulea</name>
    <name type="common">Rayed Mediterranean limpet</name>
    <dbReference type="NCBI Taxonomy" id="87958"/>
    <lineage>
        <taxon>Eukaryota</taxon>
        <taxon>Metazoa</taxon>
        <taxon>Spiralia</taxon>
        <taxon>Lophotrochozoa</taxon>
        <taxon>Mollusca</taxon>
        <taxon>Gastropoda</taxon>
        <taxon>Patellogastropoda</taxon>
        <taxon>Patelloidea</taxon>
        <taxon>Patellidae</taxon>
        <taxon>Patella</taxon>
    </lineage>
</organism>
<dbReference type="InterPro" id="IPR033916">
    <property type="entry name" value="ML_Npc2-like"/>
</dbReference>
<dbReference type="InterPro" id="IPR039670">
    <property type="entry name" value="NPC2-like"/>
</dbReference>
<dbReference type="SUPFAM" id="SSF81296">
    <property type="entry name" value="E set domains"/>
    <property type="match status" value="1"/>
</dbReference>
<dbReference type="CDD" id="cd00916">
    <property type="entry name" value="Npc2_like"/>
    <property type="match status" value="1"/>
</dbReference>
<comment type="similarity">
    <text evidence="2">Belongs to the NPC2 family.</text>
</comment>
<accession>A0AAN8JZR0</accession>
<dbReference type="Gene3D" id="2.60.40.770">
    <property type="match status" value="1"/>
</dbReference>
<dbReference type="GO" id="GO:0032367">
    <property type="term" value="P:intracellular cholesterol transport"/>
    <property type="evidence" value="ECO:0007669"/>
    <property type="project" value="InterPro"/>
</dbReference>
<evidence type="ECO:0000256" key="2">
    <source>
        <dbReference type="ARBA" id="ARBA00006370"/>
    </source>
</evidence>
<dbReference type="PANTHER" id="PTHR11306:SF68">
    <property type="entry name" value="NPC INTRACELLULAR CHOLESTEROL TRANSPORTER 2"/>
    <property type="match status" value="1"/>
</dbReference>
<feature type="domain" description="MD-2-related lipid-recognition" evidence="7">
    <location>
        <begin position="21"/>
        <end position="140"/>
    </location>
</feature>
<feature type="signal peptide" evidence="6">
    <location>
        <begin position="1"/>
        <end position="16"/>
    </location>
</feature>
<dbReference type="AlphaFoldDB" id="A0AAN8JZR0"/>
<dbReference type="PANTHER" id="PTHR11306">
    <property type="entry name" value="NIEMANN PICK TYPE C2 PROTEIN NPC2-RELATED"/>
    <property type="match status" value="1"/>
</dbReference>
<dbReference type="InterPro" id="IPR014756">
    <property type="entry name" value="Ig_E-set"/>
</dbReference>
<comment type="subcellular location">
    <subcellularLocation>
        <location evidence="1">Secreted</location>
    </subcellularLocation>
</comment>
<dbReference type="GO" id="GO:0005576">
    <property type="term" value="C:extracellular region"/>
    <property type="evidence" value="ECO:0007669"/>
    <property type="project" value="UniProtKB-SubCell"/>
</dbReference>
<dbReference type="EMBL" id="JAZGQO010000007">
    <property type="protein sequence ID" value="KAK6183648.1"/>
    <property type="molecule type" value="Genomic_DNA"/>
</dbReference>
<evidence type="ECO:0000256" key="6">
    <source>
        <dbReference type="SAM" id="SignalP"/>
    </source>
</evidence>
<dbReference type="InterPro" id="IPR003172">
    <property type="entry name" value="ML_dom"/>
</dbReference>
<keyword evidence="5" id="KW-1015">Disulfide bond</keyword>
<dbReference type="FunFam" id="2.60.40.770:FF:000001">
    <property type="entry name" value="NPC intracellular cholesterol transporter 2"/>
    <property type="match status" value="1"/>
</dbReference>
<dbReference type="Proteomes" id="UP001347796">
    <property type="component" value="Unassembled WGS sequence"/>
</dbReference>
<feature type="chain" id="PRO_5042902663" description="MD-2-related lipid-recognition domain-containing protein" evidence="6">
    <location>
        <begin position="17"/>
        <end position="144"/>
    </location>
</feature>
<keyword evidence="9" id="KW-1185">Reference proteome</keyword>
<proteinExistence type="inferred from homology"/>
<keyword evidence="4 6" id="KW-0732">Signal</keyword>
<name>A0AAN8JZR0_PATCE</name>
<protein>
    <recommendedName>
        <fullName evidence="7">MD-2-related lipid-recognition domain-containing protein</fullName>
    </recommendedName>
</protein>
<evidence type="ECO:0000256" key="5">
    <source>
        <dbReference type="ARBA" id="ARBA00023157"/>
    </source>
</evidence>
<reference evidence="8 9" key="1">
    <citation type="submission" date="2024-01" db="EMBL/GenBank/DDBJ databases">
        <title>The genome of the rayed Mediterranean limpet Patella caerulea (Linnaeus, 1758).</title>
        <authorList>
            <person name="Anh-Thu Weber A."/>
            <person name="Halstead-Nussloch G."/>
        </authorList>
    </citation>
    <scope>NUCLEOTIDE SEQUENCE [LARGE SCALE GENOMIC DNA]</scope>
    <source>
        <strain evidence="8">AATW-2023a</strain>
        <tissue evidence="8">Whole specimen</tissue>
    </source>
</reference>
<sequence length="144" mass="15258">MLSYAIFSVLVLAISATPVVYKDCGSVKGTINSIDVSSCATEPCQFRRGTNISVTINFKANEAVTGASTVVHGIIAGVRVPFPVPSDACKDMACPIASGASVAYSNVVYVEPVYPKIKLVVQWEVRDQAGQDLVCFVIPVEISD</sequence>
<evidence type="ECO:0000256" key="4">
    <source>
        <dbReference type="ARBA" id="ARBA00022729"/>
    </source>
</evidence>
<dbReference type="Pfam" id="PF02221">
    <property type="entry name" value="E1_DerP2_DerF2"/>
    <property type="match status" value="1"/>
</dbReference>
<keyword evidence="3" id="KW-0964">Secreted</keyword>
<dbReference type="GO" id="GO:0032934">
    <property type="term" value="F:sterol binding"/>
    <property type="evidence" value="ECO:0007669"/>
    <property type="project" value="InterPro"/>
</dbReference>
<dbReference type="SMART" id="SM00737">
    <property type="entry name" value="ML"/>
    <property type="match status" value="1"/>
</dbReference>
<evidence type="ECO:0000259" key="7">
    <source>
        <dbReference type="SMART" id="SM00737"/>
    </source>
</evidence>
<evidence type="ECO:0000313" key="9">
    <source>
        <dbReference type="Proteomes" id="UP001347796"/>
    </source>
</evidence>
<comment type="caution">
    <text evidence="8">The sequence shown here is derived from an EMBL/GenBank/DDBJ whole genome shotgun (WGS) entry which is preliminary data.</text>
</comment>
<evidence type="ECO:0000313" key="8">
    <source>
        <dbReference type="EMBL" id="KAK6183648.1"/>
    </source>
</evidence>
<gene>
    <name evidence="8" type="ORF">SNE40_011083</name>
</gene>